<accession>A0A443SGF6</accession>
<protein>
    <submittedName>
        <fullName evidence="3">DDB1-and CUL4-associated factor 4-like protein</fullName>
    </submittedName>
</protein>
<evidence type="ECO:0000313" key="3">
    <source>
        <dbReference type="EMBL" id="RWS26613.1"/>
    </source>
</evidence>
<evidence type="ECO:0000256" key="2">
    <source>
        <dbReference type="ARBA" id="ARBA00022737"/>
    </source>
</evidence>
<dbReference type="STRING" id="299467.A0A443SGF6"/>
<name>A0A443SGF6_9ACAR</name>
<dbReference type="Proteomes" id="UP000288716">
    <property type="component" value="Unassembled WGS sequence"/>
</dbReference>
<dbReference type="Gene3D" id="2.130.10.10">
    <property type="entry name" value="YVTN repeat-like/Quinoprotein amine dehydrogenase"/>
    <property type="match status" value="1"/>
</dbReference>
<reference evidence="3 4" key="1">
    <citation type="journal article" date="2018" name="Gigascience">
        <title>Genomes of trombidid mites reveal novel predicted allergens and laterally-transferred genes associated with secondary metabolism.</title>
        <authorList>
            <person name="Dong X."/>
            <person name="Chaisiri K."/>
            <person name="Xia D."/>
            <person name="Armstrong S.D."/>
            <person name="Fang Y."/>
            <person name="Donnelly M.J."/>
            <person name="Kadowaki T."/>
            <person name="McGarry J.W."/>
            <person name="Darby A.C."/>
            <person name="Makepeace B.L."/>
        </authorList>
    </citation>
    <scope>NUCLEOTIDE SEQUENCE [LARGE SCALE GENOMIC DNA]</scope>
    <source>
        <strain evidence="3">UoL-UT</strain>
    </source>
</reference>
<dbReference type="PANTHER" id="PTHR44472">
    <property type="entry name" value="DDB1- AND CUL4-ASSOCIATED FACTOR 4-RELATED"/>
    <property type="match status" value="1"/>
</dbReference>
<organism evidence="3 4">
    <name type="scientific">Leptotrombidium deliense</name>
    <dbReference type="NCBI Taxonomy" id="299467"/>
    <lineage>
        <taxon>Eukaryota</taxon>
        <taxon>Metazoa</taxon>
        <taxon>Ecdysozoa</taxon>
        <taxon>Arthropoda</taxon>
        <taxon>Chelicerata</taxon>
        <taxon>Arachnida</taxon>
        <taxon>Acari</taxon>
        <taxon>Acariformes</taxon>
        <taxon>Trombidiformes</taxon>
        <taxon>Prostigmata</taxon>
        <taxon>Anystina</taxon>
        <taxon>Parasitengona</taxon>
        <taxon>Trombiculoidea</taxon>
        <taxon>Trombiculidae</taxon>
        <taxon>Leptotrombidium</taxon>
    </lineage>
</organism>
<comment type="caution">
    <text evidence="3">The sequence shown here is derived from an EMBL/GenBank/DDBJ whole genome shotgun (WGS) entry which is preliminary data.</text>
</comment>
<dbReference type="InterPro" id="IPR036322">
    <property type="entry name" value="WD40_repeat_dom_sf"/>
</dbReference>
<evidence type="ECO:0000256" key="1">
    <source>
        <dbReference type="ARBA" id="ARBA00022574"/>
    </source>
</evidence>
<proteinExistence type="predicted"/>
<dbReference type="AlphaFoldDB" id="A0A443SGF6"/>
<gene>
    <name evidence="3" type="ORF">B4U80_12959</name>
</gene>
<keyword evidence="4" id="KW-1185">Reference proteome</keyword>
<keyword evidence="1" id="KW-0853">WD repeat</keyword>
<evidence type="ECO:0000313" key="4">
    <source>
        <dbReference type="Proteomes" id="UP000288716"/>
    </source>
</evidence>
<dbReference type="PANTHER" id="PTHR44472:SF1">
    <property type="entry name" value="DDB1 AND CUL4 ASSOCIATED FACTOR 4"/>
    <property type="match status" value="1"/>
</dbReference>
<dbReference type="VEuPathDB" id="VectorBase:LDEU005427"/>
<dbReference type="GO" id="GO:0080008">
    <property type="term" value="C:Cul4-RING E3 ubiquitin ligase complex"/>
    <property type="evidence" value="ECO:0007669"/>
    <property type="project" value="TreeGrafter"/>
</dbReference>
<dbReference type="EMBL" id="NCKV01002610">
    <property type="protein sequence ID" value="RWS26613.1"/>
    <property type="molecule type" value="Genomic_DNA"/>
</dbReference>
<dbReference type="OrthoDB" id="128867at2759"/>
<dbReference type="InterPro" id="IPR015943">
    <property type="entry name" value="WD40/YVTN_repeat-like_dom_sf"/>
</dbReference>
<keyword evidence="2" id="KW-0677">Repeat</keyword>
<dbReference type="Pfam" id="PF23761">
    <property type="entry name" value="Beta-prop_DCAF4"/>
    <property type="match status" value="1"/>
</dbReference>
<sequence length="435" mass="49764">MEIQGFVYDEKKKRYFRLTPDSKLNDCVKKKISLQNAVHERKQIQPAKRKPLFIPDAVSFRESRLMSCYSNYSLQECVLHARLSALKKQKEVDVELYDFRGNEMKHATCEYMIGKPENDLLVATWRNKDGYILERICVTEIVDEGVSQFGQRDKQLVNAFPPANKVVDFEAGGDQNSDYDVIMCLTNHLKPDSTFSSLSIYFETREAERARFIADHNLNFEFHEAFNACAGILPHTFAIGGQNVIRLFKPFGQSNNNLRPSFDDHTSFKVKGIVSSLKFDSNGKTFFAGTNKGKIHRFDVNVKKEIQTLNLKTRSIVYLHPLQNSNQLIASCHENDLLLVDFRMPNRHLLSYSGHVNDCKKIPVSVDEAMGIVCCEGKDSVVRFWSLQSGKLLHSLIPESNANEDCVWFSHSWKCCQRSPKALMFGTASHMSVYF</sequence>
<dbReference type="SUPFAM" id="SSF50978">
    <property type="entry name" value="WD40 repeat-like"/>
    <property type="match status" value="1"/>
</dbReference>
<dbReference type="InterPro" id="IPR052254">
    <property type="entry name" value="CUL4-DDB1_E3_ligase_receptor"/>
</dbReference>